<dbReference type="AlphaFoldDB" id="A0A0C9T4U8"/>
<reference evidence="1 2" key="1">
    <citation type="submission" date="2014-06" db="EMBL/GenBank/DDBJ databases">
        <authorList>
            <consortium name="DOE Joint Genome Institute"/>
            <person name="Kuo A."/>
            <person name="Kohler A."/>
            <person name="Nagy L.G."/>
            <person name="Floudas D."/>
            <person name="Copeland A."/>
            <person name="Barry K.W."/>
            <person name="Cichocki N."/>
            <person name="Veneault-Fourrey C."/>
            <person name="LaButti K."/>
            <person name="Lindquist E.A."/>
            <person name="Lipzen A."/>
            <person name="Lundell T."/>
            <person name="Morin E."/>
            <person name="Murat C."/>
            <person name="Sun H."/>
            <person name="Tunlid A."/>
            <person name="Henrissat B."/>
            <person name="Grigoriev I.V."/>
            <person name="Hibbett D.S."/>
            <person name="Martin F."/>
            <person name="Nordberg H.P."/>
            <person name="Cantor M.N."/>
            <person name="Hua S.X."/>
        </authorList>
    </citation>
    <scope>NUCLEOTIDE SEQUENCE [LARGE SCALE GENOMIC DNA]</scope>
    <source>
        <strain evidence="1 2">ATCC 200175</strain>
    </source>
</reference>
<keyword evidence="2" id="KW-1185">Reference proteome</keyword>
<proteinExistence type="predicted"/>
<dbReference type="Proteomes" id="UP000053647">
    <property type="component" value="Unassembled WGS sequence"/>
</dbReference>
<evidence type="ECO:0000313" key="1">
    <source>
        <dbReference type="EMBL" id="KIJ06408.1"/>
    </source>
</evidence>
<accession>A0A0C9T4U8</accession>
<dbReference type="SUPFAM" id="SSF56219">
    <property type="entry name" value="DNase I-like"/>
    <property type="match status" value="1"/>
</dbReference>
<gene>
    <name evidence="1" type="ORF">PAXINDRAFT_24238</name>
</gene>
<feature type="non-terminal residue" evidence="1">
    <location>
        <position position="147"/>
    </location>
</feature>
<name>A0A0C9T4U8_PAXIN</name>
<dbReference type="InterPro" id="IPR036691">
    <property type="entry name" value="Endo/exonu/phosph_ase_sf"/>
</dbReference>
<organism evidence="1 2">
    <name type="scientific">Paxillus involutus ATCC 200175</name>
    <dbReference type="NCBI Taxonomy" id="664439"/>
    <lineage>
        <taxon>Eukaryota</taxon>
        <taxon>Fungi</taxon>
        <taxon>Dikarya</taxon>
        <taxon>Basidiomycota</taxon>
        <taxon>Agaricomycotina</taxon>
        <taxon>Agaricomycetes</taxon>
        <taxon>Agaricomycetidae</taxon>
        <taxon>Boletales</taxon>
        <taxon>Paxilineae</taxon>
        <taxon>Paxillaceae</taxon>
        <taxon>Paxillus</taxon>
    </lineage>
</organism>
<reference evidence="2" key="2">
    <citation type="submission" date="2015-01" db="EMBL/GenBank/DDBJ databases">
        <title>Evolutionary Origins and Diversification of the Mycorrhizal Mutualists.</title>
        <authorList>
            <consortium name="DOE Joint Genome Institute"/>
            <consortium name="Mycorrhizal Genomics Consortium"/>
            <person name="Kohler A."/>
            <person name="Kuo A."/>
            <person name="Nagy L.G."/>
            <person name="Floudas D."/>
            <person name="Copeland A."/>
            <person name="Barry K.W."/>
            <person name="Cichocki N."/>
            <person name="Veneault-Fourrey C."/>
            <person name="LaButti K."/>
            <person name="Lindquist E.A."/>
            <person name="Lipzen A."/>
            <person name="Lundell T."/>
            <person name="Morin E."/>
            <person name="Murat C."/>
            <person name="Riley R."/>
            <person name="Ohm R."/>
            <person name="Sun H."/>
            <person name="Tunlid A."/>
            <person name="Henrissat B."/>
            <person name="Grigoriev I.V."/>
            <person name="Hibbett D.S."/>
            <person name="Martin F."/>
        </authorList>
    </citation>
    <scope>NUCLEOTIDE SEQUENCE [LARGE SCALE GENOMIC DNA]</scope>
    <source>
        <strain evidence="2">ATCC 200175</strain>
    </source>
</reference>
<dbReference type="EMBL" id="KN820342">
    <property type="protein sequence ID" value="KIJ06408.1"/>
    <property type="molecule type" value="Genomic_DNA"/>
</dbReference>
<evidence type="ECO:0000313" key="2">
    <source>
        <dbReference type="Proteomes" id="UP000053647"/>
    </source>
</evidence>
<protein>
    <recommendedName>
        <fullName evidence="3">Endonuclease/exonuclease/phosphatase domain-containing protein</fullName>
    </recommendedName>
</protein>
<evidence type="ECO:0008006" key="3">
    <source>
        <dbReference type="Google" id="ProtNLM"/>
    </source>
</evidence>
<dbReference type="OrthoDB" id="3261136at2759"/>
<sequence>MVMALPKNMPTLEALATRNWTRPDNVFCSDNTTESIVSCHTEPALRGPLTDHVPILTVLDLEIQRTSIKRMRNFKDVDWKEFQKTLKNKLAKYPPTQPIVTDTELQTTAEGFTKAVMETIEDVVPMSRPSLHVKRWWNRDLTTLRKE</sequence>
<dbReference type="HOGENOM" id="CLU_115679_0_0_1"/>